<dbReference type="AlphaFoldDB" id="A0A2N4UBE4"/>
<accession>A0A2N4UBE4</accession>
<proteinExistence type="predicted"/>
<protein>
    <recommendedName>
        <fullName evidence="3">DUF2946 domain-containing protein</fullName>
    </recommendedName>
</protein>
<name>A0A2N4UBE4_9BURK</name>
<evidence type="ECO:0000313" key="2">
    <source>
        <dbReference type="Proteomes" id="UP000234328"/>
    </source>
</evidence>
<sequence length="131" mass="13835">MRHPTRHIRWRILTGVLLLAFMLRAMIAAGYMPASAAPGDLGMTMCIHGLSAGTLKVLALHDTPISAEPRALDCAFGAVVVQPVLPVFAGLALAAVLTDVHQALWRAMAPAFTQPWQGPPLGARGPPLAAR</sequence>
<keyword evidence="2" id="KW-1185">Reference proteome</keyword>
<dbReference type="Proteomes" id="UP000234328">
    <property type="component" value="Unassembled WGS sequence"/>
</dbReference>
<evidence type="ECO:0008006" key="3">
    <source>
        <dbReference type="Google" id="ProtNLM"/>
    </source>
</evidence>
<dbReference type="RefSeq" id="WP_102071607.1">
    <property type="nucleotide sequence ID" value="NZ_PDNV01000014.1"/>
</dbReference>
<gene>
    <name evidence="1" type="ORF">CR155_18995</name>
</gene>
<reference evidence="1 2" key="1">
    <citation type="submission" date="2017-10" db="EMBL/GenBank/DDBJ databases">
        <title>Two draft genome sequences of Pusillimonas sp. strains isolated from a nitrate- and radionuclide-contaminated groundwater in Russia.</title>
        <authorList>
            <person name="Grouzdev D.S."/>
            <person name="Tourova T.P."/>
            <person name="Goeva M.A."/>
            <person name="Babich T.L."/>
            <person name="Sokolova D.S."/>
            <person name="Abdullin R."/>
            <person name="Poltaraus A.B."/>
            <person name="Toshchakov S.V."/>
            <person name="Nazina T.N."/>
        </authorList>
    </citation>
    <scope>NUCLEOTIDE SEQUENCE [LARGE SCALE GENOMIC DNA]</scope>
    <source>
        <strain evidence="1 2">JR1/69-2-13</strain>
    </source>
</reference>
<dbReference type="OrthoDB" id="8687275at2"/>
<organism evidence="1 2">
    <name type="scientific">Pollutimonas nitritireducens</name>
    <dbReference type="NCBI Taxonomy" id="2045209"/>
    <lineage>
        <taxon>Bacteria</taxon>
        <taxon>Pseudomonadati</taxon>
        <taxon>Pseudomonadota</taxon>
        <taxon>Betaproteobacteria</taxon>
        <taxon>Burkholderiales</taxon>
        <taxon>Alcaligenaceae</taxon>
        <taxon>Pollutimonas</taxon>
    </lineage>
</organism>
<comment type="caution">
    <text evidence="1">The sequence shown here is derived from an EMBL/GenBank/DDBJ whole genome shotgun (WGS) entry which is preliminary data.</text>
</comment>
<evidence type="ECO:0000313" key="1">
    <source>
        <dbReference type="EMBL" id="PLC52335.1"/>
    </source>
</evidence>
<dbReference type="EMBL" id="PDNV01000014">
    <property type="protein sequence ID" value="PLC52335.1"/>
    <property type="molecule type" value="Genomic_DNA"/>
</dbReference>